<dbReference type="EMBL" id="JTDF01008577">
    <property type="protein sequence ID" value="KAF8564482.1"/>
    <property type="molecule type" value="Genomic_DNA"/>
</dbReference>
<keyword evidence="2" id="KW-1185">Reference proteome</keyword>
<evidence type="ECO:0000313" key="1">
    <source>
        <dbReference type="EMBL" id="KAF8564482.1"/>
    </source>
</evidence>
<gene>
    <name evidence="1" type="ORF">P879_11180</name>
</gene>
<proteinExistence type="predicted"/>
<evidence type="ECO:0000313" key="2">
    <source>
        <dbReference type="Proteomes" id="UP000699462"/>
    </source>
</evidence>
<dbReference type="Proteomes" id="UP000699462">
    <property type="component" value="Unassembled WGS sequence"/>
</dbReference>
<dbReference type="AlphaFoldDB" id="A0A8T0DAK8"/>
<organism evidence="1 2">
    <name type="scientific">Paragonimus westermani</name>
    <dbReference type="NCBI Taxonomy" id="34504"/>
    <lineage>
        <taxon>Eukaryota</taxon>
        <taxon>Metazoa</taxon>
        <taxon>Spiralia</taxon>
        <taxon>Lophotrochozoa</taxon>
        <taxon>Platyhelminthes</taxon>
        <taxon>Trematoda</taxon>
        <taxon>Digenea</taxon>
        <taxon>Plagiorchiida</taxon>
        <taxon>Troglotremata</taxon>
        <taxon>Troglotrematidae</taxon>
        <taxon>Paragonimus</taxon>
    </lineage>
</organism>
<comment type="caution">
    <text evidence="1">The sequence shown here is derived from an EMBL/GenBank/DDBJ whole genome shotgun (WGS) entry which is preliminary data.</text>
</comment>
<accession>A0A8T0DAK8</accession>
<protein>
    <submittedName>
        <fullName evidence="1">Uncharacterized protein</fullName>
    </submittedName>
</protein>
<reference evidence="1 2" key="1">
    <citation type="submission" date="2019-07" db="EMBL/GenBank/DDBJ databases">
        <title>Annotation for the trematode Paragonimus westermani.</title>
        <authorList>
            <person name="Choi Y.-J."/>
        </authorList>
    </citation>
    <scope>NUCLEOTIDE SEQUENCE [LARGE SCALE GENOMIC DNA]</scope>
    <source>
        <strain evidence="1">180907_Pwestermani</strain>
    </source>
</reference>
<name>A0A8T0DAK8_9TREM</name>
<sequence>MIIESYLNRYPLGKDGPRTSKCFIAFRIHFIQECKLHRRAPVQLSVHQFSYISLVIYSDQETATLKLFWKSLVSPSGRAINSHTCFRYNLTMLRACTTPLHSHGISIWQTLYITMSSPCCRTRNAFPLSRSK</sequence>